<name>A0A3G5A7M4_9VIRU</name>
<reference evidence="1" key="1">
    <citation type="submission" date="2018-10" db="EMBL/GenBank/DDBJ databases">
        <title>Hidden diversity of soil giant viruses.</title>
        <authorList>
            <person name="Schulz F."/>
            <person name="Alteio L."/>
            <person name="Goudeau D."/>
            <person name="Ryan E.M."/>
            <person name="Malmstrom R.R."/>
            <person name="Blanchard J."/>
            <person name="Woyke T."/>
        </authorList>
    </citation>
    <scope>NUCLEOTIDE SEQUENCE</scope>
    <source>
        <strain evidence="1">HYV1</strain>
    </source>
</reference>
<organism evidence="1">
    <name type="scientific">Hyperionvirus sp</name>
    <dbReference type="NCBI Taxonomy" id="2487770"/>
    <lineage>
        <taxon>Viruses</taxon>
        <taxon>Varidnaviria</taxon>
        <taxon>Bamfordvirae</taxon>
        <taxon>Nucleocytoviricota</taxon>
        <taxon>Megaviricetes</taxon>
        <taxon>Imitervirales</taxon>
        <taxon>Mimiviridae</taxon>
        <taxon>Klosneuvirinae</taxon>
    </lineage>
</organism>
<sequence length="418" mass="48267">MELIGFHLSRDERGIFAIYNKPCEEHLDRNVNVHTDSDFAAAALRMTPDEIIQLPESEITRLRSLFLPSKKCRPGARECHCFDIVEIISIDTPQEEHITYIGYCMTQKDGFSGLLRKKSWCCPFCRAIIWEAGSFHNHIEQVHKGGSRGTVIDQSFMGGVVCVLCDKVFHRGAVLPGNVEWRGKITMAELYGRIQNNWKRGNGRKMLEEYAIRNNICLRCIQWIEEKKLEIPASLGELKHAAIRKLDLYPLEVWIPGNVPRKSFQLLELGSIEDYDENSQFFVDLLKQDMLAKINESVFGESQRLYCSLVWDRMLYMWDWGLARRRFRTLEEIKATAIPGAKVLARIQTEIALLEGALIETGVLPPLCDIIRSYLPWQLWSVERFMSRIQRDVMRYAPSLVTLLARVGLPIDKQLIFF</sequence>
<protein>
    <submittedName>
        <fullName evidence="1">Uncharacterized protein</fullName>
    </submittedName>
</protein>
<proteinExistence type="predicted"/>
<gene>
    <name evidence="1" type="ORF">Hyperionvirus4_143</name>
</gene>
<evidence type="ECO:0000313" key="1">
    <source>
        <dbReference type="EMBL" id="AYV83178.1"/>
    </source>
</evidence>
<accession>A0A3G5A7M4</accession>
<dbReference type="EMBL" id="MK072386">
    <property type="protein sequence ID" value="AYV83178.1"/>
    <property type="molecule type" value="Genomic_DNA"/>
</dbReference>